<evidence type="ECO:0000313" key="1">
    <source>
        <dbReference type="EMBL" id="GAA5044442.1"/>
    </source>
</evidence>
<protein>
    <submittedName>
        <fullName evidence="1">Uncharacterized protein</fullName>
    </submittedName>
</protein>
<dbReference type="EMBL" id="BAABJM010000001">
    <property type="protein sequence ID" value="GAA5044442.1"/>
    <property type="molecule type" value="Genomic_DNA"/>
</dbReference>
<comment type="caution">
    <text evidence="1">The sequence shown here is derived from an EMBL/GenBank/DDBJ whole genome shotgun (WGS) entry which is preliminary data.</text>
</comment>
<sequence>MDNDYFTRIPTVGTDSDEGLVEQLSDDALRRLARAASGLSIESQQYLADLAQRLRVTEGLAPREQVTEL</sequence>
<keyword evidence="2" id="KW-1185">Reference proteome</keyword>
<reference evidence="2" key="1">
    <citation type="journal article" date="2019" name="Int. J. Syst. Evol. Microbiol.">
        <title>The Global Catalogue of Microorganisms (GCM) 10K type strain sequencing project: providing services to taxonomists for standard genome sequencing and annotation.</title>
        <authorList>
            <consortium name="The Broad Institute Genomics Platform"/>
            <consortium name="The Broad Institute Genome Sequencing Center for Infectious Disease"/>
            <person name="Wu L."/>
            <person name="Ma J."/>
        </authorList>
    </citation>
    <scope>NUCLEOTIDE SEQUENCE [LARGE SCALE GENOMIC DNA]</scope>
    <source>
        <strain evidence="2">JCM 18298</strain>
    </source>
</reference>
<gene>
    <name evidence="1" type="ORF">GCM10023318_07210</name>
</gene>
<dbReference type="RefSeq" id="WP_345493543.1">
    <property type="nucleotide sequence ID" value="NZ_BAABJM010000001.1"/>
</dbReference>
<evidence type="ECO:0000313" key="2">
    <source>
        <dbReference type="Proteomes" id="UP001500603"/>
    </source>
</evidence>
<organism evidence="1 2">
    <name type="scientific">Nocardia callitridis</name>
    <dbReference type="NCBI Taxonomy" id="648753"/>
    <lineage>
        <taxon>Bacteria</taxon>
        <taxon>Bacillati</taxon>
        <taxon>Actinomycetota</taxon>
        <taxon>Actinomycetes</taxon>
        <taxon>Mycobacteriales</taxon>
        <taxon>Nocardiaceae</taxon>
        <taxon>Nocardia</taxon>
    </lineage>
</organism>
<accession>A0ABP9JWD0</accession>
<dbReference type="Proteomes" id="UP001500603">
    <property type="component" value="Unassembled WGS sequence"/>
</dbReference>
<name>A0ABP9JWD0_9NOCA</name>
<dbReference type="Gene3D" id="1.10.260.40">
    <property type="entry name" value="lambda repressor-like DNA-binding domains"/>
    <property type="match status" value="1"/>
</dbReference>
<proteinExistence type="predicted"/>
<dbReference type="InterPro" id="IPR010982">
    <property type="entry name" value="Lambda_DNA-bd_dom_sf"/>
</dbReference>